<accession>A0A0M3KC63</accession>
<dbReference type="InterPro" id="IPR036396">
    <property type="entry name" value="Cyt_P450_sf"/>
</dbReference>
<evidence type="ECO:0000256" key="2">
    <source>
        <dbReference type="ARBA" id="ARBA00022723"/>
    </source>
</evidence>
<evidence type="ECO:0000313" key="5">
    <source>
        <dbReference type="EMBL" id="VDK62337.1"/>
    </source>
</evidence>
<dbReference type="GO" id="GO:0020037">
    <property type="term" value="F:heme binding"/>
    <property type="evidence" value="ECO:0007669"/>
    <property type="project" value="InterPro"/>
</dbReference>
<dbReference type="EMBL" id="UYRR01034812">
    <property type="protein sequence ID" value="VDK62337.1"/>
    <property type="molecule type" value="Genomic_DNA"/>
</dbReference>
<dbReference type="PRINTS" id="PR00463">
    <property type="entry name" value="EP450I"/>
</dbReference>
<dbReference type="Gene3D" id="1.10.630.10">
    <property type="entry name" value="Cytochrome P450"/>
    <property type="match status" value="1"/>
</dbReference>
<dbReference type="PANTHER" id="PTHR24300:SF403">
    <property type="entry name" value="CYTOCHROME P450 306A1"/>
    <property type="match status" value="1"/>
</dbReference>
<dbReference type="Proteomes" id="UP000267096">
    <property type="component" value="Unassembled WGS sequence"/>
</dbReference>
<reference evidence="5 6" key="2">
    <citation type="submission" date="2018-11" db="EMBL/GenBank/DDBJ databases">
        <authorList>
            <consortium name="Pathogen Informatics"/>
        </authorList>
    </citation>
    <scope>NUCLEOTIDE SEQUENCE [LARGE SCALE GENOMIC DNA]</scope>
</reference>
<dbReference type="InterPro" id="IPR050182">
    <property type="entry name" value="Cytochrome_P450_fam2"/>
</dbReference>
<dbReference type="GO" id="GO:0005737">
    <property type="term" value="C:cytoplasm"/>
    <property type="evidence" value="ECO:0007669"/>
    <property type="project" value="TreeGrafter"/>
</dbReference>
<organism evidence="7">
    <name type="scientific">Anisakis simplex</name>
    <name type="common">Herring worm</name>
    <dbReference type="NCBI Taxonomy" id="6269"/>
    <lineage>
        <taxon>Eukaryota</taxon>
        <taxon>Metazoa</taxon>
        <taxon>Ecdysozoa</taxon>
        <taxon>Nematoda</taxon>
        <taxon>Chromadorea</taxon>
        <taxon>Rhabditida</taxon>
        <taxon>Spirurina</taxon>
        <taxon>Ascaridomorpha</taxon>
        <taxon>Ascaridoidea</taxon>
        <taxon>Anisakidae</taxon>
        <taxon>Anisakis</taxon>
        <taxon>Anisakis simplex complex</taxon>
    </lineage>
</organism>
<keyword evidence="3" id="KW-0408">Iron</keyword>
<proteinExistence type="inferred from homology"/>
<comment type="similarity">
    <text evidence="1">Belongs to the cytochrome P450 family.</text>
</comment>
<dbReference type="GO" id="GO:0008395">
    <property type="term" value="F:steroid hydroxylase activity"/>
    <property type="evidence" value="ECO:0007669"/>
    <property type="project" value="TreeGrafter"/>
</dbReference>
<keyword evidence="6" id="KW-1185">Reference proteome</keyword>
<evidence type="ECO:0000313" key="7">
    <source>
        <dbReference type="WBParaSite" id="ASIM_0001856201-mRNA-1"/>
    </source>
</evidence>
<keyword evidence="2" id="KW-0479">Metal-binding</keyword>
<dbReference type="GO" id="GO:0006082">
    <property type="term" value="P:organic acid metabolic process"/>
    <property type="evidence" value="ECO:0007669"/>
    <property type="project" value="TreeGrafter"/>
</dbReference>
<evidence type="ECO:0000256" key="1">
    <source>
        <dbReference type="ARBA" id="ARBA00010617"/>
    </source>
</evidence>
<evidence type="ECO:0000313" key="6">
    <source>
        <dbReference type="Proteomes" id="UP000267096"/>
    </source>
</evidence>
<dbReference type="InterPro" id="IPR001128">
    <property type="entry name" value="Cyt_P450"/>
</dbReference>
<dbReference type="OrthoDB" id="1055148at2759"/>
<keyword evidence="4" id="KW-0503">Monooxygenase</keyword>
<gene>
    <name evidence="5" type="ORF">ASIM_LOCUS17961</name>
</gene>
<protein>
    <submittedName>
        <fullName evidence="7">Cytochrome P450</fullName>
    </submittedName>
</protein>
<keyword evidence="4" id="KW-0560">Oxidoreductase</keyword>
<name>A0A0M3KC63_ANISI</name>
<evidence type="ECO:0000256" key="4">
    <source>
        <dbReference type="ARBA" id="ARBA00023033"/>
    </source>
</evidence>
<dbReference type="Pfam" id="PF00067">
    <property type="entry name" value="p450"/>
    <property type="match status" value="1"/>
</dbReference>
<dbReference type="GO" id="GO:0006805">
    <property type="term" value="P:xenobiotic metabolic process"/>
    <property type="evidence" value="ECO:0007669"/>
    <property type="project" value="TreeGrafter"/>
</dbReference>
<dbReference type="GO" id="GO:0005506">
    <property type="term" value="F:iron ion binding"/>
    <property type="evidence" value="ECO:0007669"/>
    <property type="project" value="InterPro"/>
</dbReference>
<sequence length="304" mass="35560">MRIIAEIGDARGGIQVALIREIQNMIDSIDAKLQRGETHLDIEQTVFYVVGNVLTSFLFGRTYPHGSLEFKYVSAFSWQLFDLLTAQIHHEIQAAEVHQMMRDELEQRLQSQGSIAYRSVKFHYKDESKSDLTSVLLRKLDEVRSDRSATVIEQRNFNEDRIAMLMTEMFFAAIQTECNTFGWAFLYFIEHPQVQQKCRQQILAKFGTESRVRWSDRVHLPYVEATVFEVQRCANIAPFSVFHRNYHATTLDGYYVPANSTILMNLYSTLMDPNCFRGELHFSLDFFHFFLKTFLSHHTKMLLR</sequence>
<evidence type="ECO:0000256" key="3">
    <source>
        <dbReference type="ARBA" id="ARBA00023004"/>
    </source>
</evidence>
<dbReference type="AlphaFoldDB" id="A0A0M3KC63"/>
<reference evidence="7" key="1">
    <citation type="submission" date="2017-02" db="UniProtKB">
        <authorList>
            <consortium name="WormBaseParasite"/>
        </authorList>
    </citation>
    <scope>IDENTIFICATION</scope>
</reference>
<dbReference type="SUPFAM" id="SSF48264">
    <property type="entry name" value="Cytochrome P450"/>
    <property type="match status" value="1"/>
</dbReference>
<dbReference type="WBParaSite" id="ASIM_0001856201-mRNA-1">
    <property type="protein sequence ID" value="ASIM_0001856201-mRNA-1"/>
    <property type="gene ID" value="ASIM_0001856201"/>
</dbReference>
<dbReference type="PANTHER" id="PTHR24300">
    <property type="entry name" value="CYTOCHROME P450 508A4-RELATED"/>
    <property type="match status" value="1"/>
</dbReference>
<dbReference type="InterPro" id="IPR002401">
    <property type="entry name" value="Cyt_P450_E_grp-I"/>
</dbReference>
<dbReference type="GO" id="GO:0016712">
    <property type="term" value="F:oxidoreductase activity, acting on paired donors, with incorporation or reduction of molecular oxygen, reduced flavin or flavoprotein as one donor, and incorporation of one atom of oxygen"/>
    <property type="evidence" value="ECO:0007669"/>
    <property type="project" value="TreeGrafter"/>
</dbReference>